<dbReference type="PANTHER" id="PTHR12354">
    <property type="entry name" value="INTERFERON-RELATED DEVELOPMENTAL REGULATOR"/>
    <property type="match status" value="1"/>
</dbReference>
<feature type="domain" description="Interferon-related developmental regulator N-terminal" evidence="3">
    <location>
        <begin position="125"/>
        <end position="386"/>
    </location>
</feature>
<feature type="compositionally biased region" description="Low complexity" evidence="2">
    <location>
        <begin position="29"/>
        <end position="41"/>
    </location>
</feature>
<dbReference type="SUPFAM" id="SSF48371">
    <property type="entry name" value="ARM repeat"/>
    <property type="match status" value="1"/>
</dbReference>
<proteinExistence type="inferred from homology"/>
<dbReference type="GeneID" id="43581594"/>
<evidence type="ECO:0000256" key="1">
    <source>
        <dbReference type="ARBA" id="ARBA00008828"/>
    </source>
</evidence>
<dbReference type="RefSeq" id="XP_031853385.1">
    <property type="nucleotide sequence ID" value="XM_031997494.1"/>
</dbReference>
<gene>
    <name evidence="4" type="ORF">SAPINGB_P002776</name>
</gene>
<dbReference type="InterPro" id="IPR016024">
    <property type="entry name" value="ARM-type_fold"/>
</dbReference>
<dbReference type="Proteomes" id="UP000398389">
    <property type="component" value="Unassembled WGS sequence"/>
</dbReference>
<feature type="region of interest" description="Disordered" evidence="2">
    <location>
        <begin position="1"/>
        <end position="47"/>
    </location>
</feature>
<comment type="similarity">
    <text evidence="1">Belongs to the IFRD family.</text>
</comment>
<dbReference type="InterPro" id="IPR039777">
    <property type="entry name" value="IFRD"/>
</dbReference>
<name>A0A5E8BFQ3_9ASCO</name>
<protein>
    <recommendedName>
        <fullName evidence="3">Interferon-related developmental regulator N-terminal domain-containing protein</fullName>
    </recommendedName>
</protein>
<dbReference type="AlphaFoldDB" id="A0A5E8BFQ3"/>
<evidence type="ECO:0000256" key="2">
    <source>
        <dbReference type="SAM" id="MobiDB-lite"/>
    </source>
</evidence>
<reference evidence="4 5" key="1">
    <citation type="submission" date="2019-09" db="EMBL/GenBank/DDBJ databases">
        <authorList>
            <person name="Brejova B."/>
        </authorList>
    </citation>
    <scope>NUCLEOTIDE SEQUENCE [LARGE SCALE GENOMIC DNA]</scope>
</reference>
<feature type="compositionally biased region" description="Basic and acidic residues" evidence="2">
    <location>
        <begin position="495"/>
        <end position="512"/>
    </location>
</feature>
<dbReference type="EMBL" id="CABVLU010000002">
    <property type="protein sequence ID" value="VVT50476.1"/>
    <property type="molecule type" value="Genomic_DNA"/>
</dbReference>
<dbReference type="OrthoDB" id="18978at2759"/>
<organism evidence="4 5">
    <name type="scientific">Magnusiomyces paraingens</name>
    <dbReference type="NCBI Taxonomy" id="2606893"/>
    <lineage>
        <taxon>Eukaryota</taxon>
        <taxon>Fungi</taxon>
        <taxon>Dikarya</taxon>
        <taxon>Ascomycota</taxon>
        <taxon>Saccharomycotina</taxon>
        <taxon>Dipodascomycetes</taxon>
        <taxon>Dipodascales</taxon>
        <taxon>Dipodascaceae</taxon>
        <taxon>Magnusiomyces</taxon>
    </lineage>
</organism>
<sequence length="518" mass="57095">MYRTHVAQQMIKRNSARPKGTRLGRNQNSGPVSSVPSSRPQSDVEDEFEREMNDFVEQLMSGTSTPRNIEDSAKLTEEYDAAVMQYVNEAAEADVPITKQSASSEARKTLGYNVNYDILSKDRRHSSQSLRQSALERICSQLAAKHDPTMFKYSNLEVLEKSFSTGRTSQEIALAAKALTLLAALEIEDSVEFIQSKVLGPMLAIIVDDDRESALRASLATSYGLLQSFINTGSQGFGLEDKVSALLDVATASSTSASQSVLTSSALLALSLVVGAIAARNNVIEEILPEIVELLKSNSGEVIISAGKTIALLYELYDFSSQYDETTYDDSSFAGFNGYRFEIPTVDNSDMIDDIRFMQDTSGSHLGKSIKQEQRSIFHKILSYLEVRLQVINSEKALTEEGRLLALDEAIAHIRLSRAKAFPIATWGQLVLSQGLKWLYGNSLPTQLANNPLIVDLVKSAGPEEHPDYPAVSEEAAYSLGLEAEFKSTAVENELSERNREKKIQKNRDHKQALMNGL</sequence>
<dbReference type="PANTHER" id="PTHR12354:SF1">
    <property type="entry name" value="INTERFERON-RELATED DEVELOPMENTAL REGULATOR 1"/>
    <property type="match status" value="1"/>
</dbReference>
<feature type="region of interest" description="Disordered" evidence="2">
    <location>
        <begin position="493"/>
        <end position="518"/>
    </location>
</feature>
<evidence type="ECO:0000313" key="5">
    <source>
        <dbReference type="Proteomes" id="UP000398389"/>
    </source>
</evidence>
<keyword evidence="5" id="KW-1185">Reference proteome</keyword>
<dbReference type="Pfam" id="PF05004">
    <property type="entry name" value="IFRD"/>
    <property type="match status" value="1"/>
</dbReference>
<evidence type="ECO:0000313" key="4">
    <source>
        <dbReference type="EMBL" id="VVT50476.1"/>
    </source>
</evidence>
<evidence type="ECO:0000259" key="3">
    <source>
        <dbReference type="Pfam" id="PF05004"/>
    </source>
</evidence>
<dbReference type="InterPro" id="IPR007701">
    <property type="entry name" value="Interferon-rel_develop_reg_N"/>
</dbReference>
<accession>A0A5E8BFQ3</accession>